<dbReference type="Pfam" id="PF22525">
    <property type="entry name" value="H2TH_5"/>
    <property type="match status" value="1"/>
</dbReference>
<reference evidence="2" key="1">
    <citation type="submission" date="2018-05" db="EMBL/GenBank/DDBJ databases">
        <authorList>
            <person name="Lanie J.A."/>
            <person name="Ng W.-L."/>
            <person name="Kazmierczak K.M."/>
            <person name="Andrzejewski T.M."/>
            <person name="Davidsen T.M."/>
            <person name="Wayne K.J."/>
            <person name="Tettelin H."/>
            <person name="Glass J.I."/>
            <person name="Rusch D."/>
            <person name="Podicherti R."/>
            <person name="Tsui H.-C.T."/>
            <person name="Winkler M.E."/>
        </authorList>
    </citation>
    <scope>NUCLEOTIDE SEQUENCE</scope>
</reference>
<sequence>MGTLSLSELLDRSDNDRILAKMKVLSVLEALPKLGKVKARRTMDEVGISDSRRLRGLGSQQRAELVARFG</sequence>
<dbReference type="AlphaFoldDB" id="A0A381UWZ3"/>
<dbReference type="InterPro" id="IPR047806">
    <property type="entry name" value="IHF_actinobact"/>
</dbReference>
<name>A0A381UWZ3_9ZZZZ</name>
<dbReference type="NCBIfam" id="NF041260">
    <property type="entry name" value="actino_IHF"/>
    <property type="match status" value="1"/>
</dbReference>
<accession>A0A381UWZ3</accession>
<evidence type="ECO:0000259" key="1">
    <source>
        <dbReference type="Pfam" id="PF22525"/>
    </source>
</evidence>
<proteinExistence type="predicted"/>
<evidence type="ECO:0000313" key="2">
    <source>
        <dbReference type="EMBL" id="SVA32640.1"/>
    </source>
</evidence>
<dbReference type="Gene3D" id="1.10.8.50">
    <property type="match status" value="1"/>
</dbReference>
<dbReference type="EMBL" id="UINC01007315">
    <property type="protein sequence ID" value="SVA32640.1"/>
    <property type="molecule type" value="Genomic_DNA"/>
</dbReference>
<feature type="domain" description="Integration host factor-like helix-two turn-helix" evidence="1">
    <location>
        <begin position="3"/>
        <end position="69"/>
    </location>
</feature>
<organism evidence="2">
    <name type="scientific">marine metagenome</name>
    <dbReference type="NCBI Taxonomy" id="408172"/>
    <lineage>
        <taxon>unclassified sequences</taxon>
        <taxon>metagenomes</taxon>
        <taxon>ecological metagenomes</taxon>
    </lineage>
</organism>
<gene>
    <name evidence="2" type="ORF">METZ01_LOCUS85494</name>
</gene>
<dbReference type="InterPro" id="IPR055201">
    <property type="entry name" value="IHF-like_H2TH"/>
</dbReference>
<protein>
    <recommendedName>
        <fullName evidence="1">Integration host factor-like helix-two turn-helix domain-containing protein</fullName>
    </recommendedName>
</protein>